<name>A0A0D7AMU7_9AGAR</name>
<dbReference type="EMBL" id="KN881645">
    <property type="protein sequence ID" value="KIY52113.1"/>
    <property type="molecule type" value="Genomic_DNA"/>
</dbReference>
<dbReference type="Gene3D" id="3.60.130.30">
    <property type="match status" value="1"/>
</dbReference>
<sequence length="203" mass="22893">LHHQDNEVTVLEDLKADPSILHIAHFASAVFAAWAPRLFAYYLTALNTLLASNSTLVRNFSRSVWAAIAFNLGPQTITWPHRDVLNIPFGWCYITALGHFNYKKGSHLILWDLGIIIEFPPGATILIPSAIIEHSNTCISAGETRYSLTQYTAGGLFQWIEQGLQTQAFMDDDDLMRMKDTGKRRWADSLSYFSTLDEISRTT</sequence>
<protein>
    <recommendedName>
        <fullName evidence="3">JmjC domain-containing protein</fullName>
    </recommendedName>
</protein>
<evidence type="ECO:0000313" key="1">
    <source>
        <dbReference type="EMBL" id="KIY52113.1"/>
    </source>
</evidence>
<evidence type="ECO:0008006" key="3">
    <source>
        <dbReference type="Google" id="ProtNLM"/>
    </source>
</evidence>
<feature type="non-terminal residue" evidence="1">
    <location>
        <position position="1"/>
    </location>
</feature>
<proteinExistence type="predicted"/>
<dbReference type="OrthoDB" id="3202607at2759"/>
<dbReference type="Proteomes" id="UP000054144">
    <property type="component" value="Unassembled WGS sequence"/>
</dbReference>
<organism evidence="1 2">
    <name type="scientific">Fistulina hepatica ATCC 64428</name>
    <dbReference type="NCBI Taxonomy" id="1128425"/>
    <lineage>
        <taxon>Eukaryota</taxon>
        <taxon>Fungi</taxon>
        <taxon>Dikarya</taxon>
        <taxon>Basidiomycota</taxon>
        <taxon>Agaricomycotina</taxon>
        <taxon>Agaricomycetes</taxon>
        <taxon>Agaricomycetidae</taxon>
        <taxon>Agaricales</taxon>
        <taxon>Fistulinaceae</taxon>
        <taxon>Fistulina</taxon>
    </lineage>
</organism>
<gene>
    <name evidence="1" type="ORF">FISHEDRAFT_35763</name>
</gene>
<reference evidence="1 2" key="1">
    <citation type="journal article" date="2015" name="Fungal Genet. Biol.">
        <title>Evolution of novel wood decay mechanisms in Agaricales revealed by the genome sequences of Fistulina hepatica and Cylindrobasidium torrendii.</title>
        <authorList>
            <person name="Floudas D."/>
            <person name="Held B.W."/>
            <person name="Riley R."/>
            <person name="Nagy L.G."/>
            <person name="Koehler G."/>
            <person name="Ransdell A.S."/>
            <person name="Younus H."/>
            <person name="Chow J."/>
            <person name="Chiniquy J."/>
            <person name="Lipzen A."/>
            <person name="Tritt A."/>
            <person name="Sun H."/>
            <person name="Haridas S."/>
            <person name="LaButti K."/>
            <person name="Ohm R.A."/>
            <person name="Kues U."/>
            <person name="Blanchette R.A."/>
            <person name="Grigoriev I.V."/>
            <person name="Minto R.E."/>
            <person name="Hibbett D.S."/>
        </authorList>
    </citation>
    <scope>NUCLEOTIDE SEQUENCE [LARGE SCALE GENOMIC DNA]</scope>
    <source>
        <strain evidence="1 2">ATCC 64428</strain>
    </source>
</reference>
<evidence type="ECO:0000313" key="2">
    <source>
        <dbReference type="Proteomes" id="UP000054144"/>
    </source>
</evidence>
<dbReference type="AlphaFoldDB" id="A0A0D7AMU7"/>
<accession>A0A0D7AMU7</accession>
<keyword evidence="2" id="KW-1185">Reference proteome</keyword>